<sequence>MPSIKNAKIAILATDGFEQSELFQPLEELKKAGATVEVLSLEPGEIKAWDKTDWGKSVKVDKTLSEVRVTEYDALVLPGGQINPDKLRAEPKAVSFVREFYNSKKPLAAICHAPWLLIEAGVISGKDVTSYKSIKTDVMNAGGKWTDQEVMVDEGLVTSRNPGDLPAFIAKVIEEVEEGRHDDRRAA</sequence>
<dbReference type="CDD" id="cd03134">
    <property type="entry name" value="GATase1_PfpI_like"/>
    <property type="match status" value="1"/>
</dbReference>
<proteinExistence type="inferred from homology"/>
<dbReference type="GO" id="GO:0006508">
    <property type="term" value="P:proteolysis"/>
    <property type="evidence" value="ECO:0007669"/>
    <property type="project" value="UniProtKB-KW"/>
</dbReference>
<dbReference type="STRING" id="1365950.SAMN05428963_10385"/>
<reference evidence="3 4" key="1">
    <citation type="submission" date="2017-02" db="EMBL/GenBank/DDBJ databases">
        <authorList>
            <person name="Peterson S.W."/>
        </authorList>
    </citation>
    <scope>NUCLEOTIDE SEQUENCE [LARGE SCALE GENOMIC DNA]</scope>
    <source>
        <strain evidence="3 4">USBA 369</strain>
    </source>
</reference>
<dbReference type="Pfam" id="PF01965">
    <property type="entry name" value="DJ-1_PfpI"/>
    <property type="match status" value="1"/>
</dbReference>
<dbReference type="PANTHER" id="PTHR42733:SF12">
    <property type="entry name" value="PROTEINASE"/>
    <property type="match status" value="1"/>
</dbReference>
<dbReference type="SUPFAM" id="SSF52317">
    <property type="entry name" value="Class I glutamine amidotransferase-like"/>
    <property type="match status" value="1"/>
</dbReference>
<accession>A0A1T4NLZ7</accession>
<keyword evidence="4" id="KW-1185">Reference proteome</keyword>
<dbReference type="Gene3D" id="3.40.50.880">
    <property type="match status" value="1"/>
</dbReference>
<dbReference type="PANTHER" id="PTHR42733">
    <property type="entry name" value="DJ-1 PROTEIN"/>
    <property type="match status" value="1"/>
</dbReference>
<evidence type="ECO:0000313" key="3">
    <source>
        <dbReference type="EMBL" id="SJZ80125.1"/>
    </source>
</evidence>
<dbReference type="InterPro" id="IPR002818">
    <property type="entry name" value="DJ-1/PfpI"/>
</dbReference>
<evidence type="ECO:0000259" key="2">
    <source>
        <dbReference type="Pfam" id="PF01965"/>
    </source>
</evidence>
<evidence type="ECO:0000256" key="1">
    <source>
        <dbReference type="ARBA" id="ARBA00008542"/>
    </source>
</evidence>
<keyword evidence="3" id="KW-0378">Hydrolase</keyword>
<dbReference type="AlphaFoldDB" id="A0A1T4NLZ7"/>
<gene>
    <name evidence="3" type="ORF">SAMN05428963_10385</name>
</gene>
<dbReference type="EMBL" id="FUXL01000003">
    <property type="protein sequence ID" value="SJZ80125.1"/>
    <property type="molecule type" value="Genomic_DNA"/>
</dbReference>
<dbReference type="Proteomes" id="UP000190135">
    <property type="component" value="Unassembled WGS sequence"/>
</dbReference>
<evidence type="ECO:0000313" key="4">
    <source>
        <dbReference type="Proteomes" id="UP000190135"/>
    </source>
</evidence>
<dbReference type="OrthoDB" id="9792284at2"/>
<organism evidence="3 4">
    <name type="scientific">Consotaella salsifontis</name>
    <dbReference type="NCBI Taxonomy" id="1365950"/>
    <lineage>
        <taxon>Bacteria</taxon>
        <taxon>Pseudomonadati</taxon>
        <taxon>Pseudomonadota</taxon>
        <taxon>Alphaproteobacteria</taxon>
        <taxon>Hyphomicrobiales</taxon>
        <taxon>Aurantimonadaceae</taxon>
        <taxon>Consotaella</taxon>
    </lineage>
</organism>
<name>A0A1T4NLZ7_9HYPH</name>
<dbReference type="RefSeq" id="WP_078707205.1">
    <property type="nucleotide sequence ID" value="NZ_FUXL01000003.1"/>
</dbReference>
<dbReference type="GO" id="GO:0008233">
    <property type="term" value="F:peptidase activity"/>
    <property type="evidence" value="ECO:0007669"/>
    <property type="project" value="UniProtKB-KW"/>
</dbReference>
<dbReference type="NCBIfam" id="TIGR01382">
    <property type="entry name" value="PfpI"/>
    <property type="match status" value="1"/>
</dbReference>
<comment type="similarity">
    <text evidence="1">Belongs to the peptidase C56 family.</text>
</comment>
<protein>
    <submittedName>
        <fullName evidence="3">Protease I</fullName>
    </submittedName>
</protein>
<dbReference type="PROSITE" id="PS51276">
    <property type="entry name" value="PEPTIDASE_C56_PFPI"/>
    <property type="match status" value="1"/>
</dbReference>
<dbReference type="InterPro" id="IPR029062">
    <property type="entry name" value="Class_I_gatase-like"/>
</dbReference>
<keyword evidence="3" id="KW-0645">Protease</keyword>
<dbReference type="InterPro" id="IPR006286">
    <property type="entry name" value="C56_PfpI-like"/>
</dbReference>
<feature type="domain" description="DJ-1/PfpI" evidence="2">
    <location>
        <begin position="8"/>
        <end position="175"/>
    </location>
</feature>